<evidence type="ECO:0000256" key="6">
    <source>
        <dbReference type="ARBA" id="ARBA00022723"/>
    </source>
</evidence>
<dbReference type="GO" id="GO:0006511">
    <property type="term" value="P:ubiquitin-dependent protein catabolic process"/>
    <property type="evidence" value="ECO:0007669"/>
    <property type="project" value="TreeGrafter"/>
</dbReference>
<dbReference type="GO" id="GO:0061630">
    <property type="term" value="F:ubiquitin protein ligase activity"/>
    <property type="evidence" value="ECO:0007669"/>
    <property type="project" value="UniProtKB-EC"/>
</dbReference>
<evidence type="ECO:0000256" key="11">
    <source>
        <dbReference type="ARBA" id="ARBA00023136"/>
    </source>
</evidence>
<gene>
    <name evidence="14" type="ORF">GGI25_001298</name>
</gene>
<organism evidence="14 15">
    <name type="scientific">Coemansia spiralis</name>
    <dbReference type="NCBI Taxonomy" id="417178"/>
    <lineage>
        <taxon>Eukaryota</taxon>
        <taxon>Fungi</taxon>
        <taxon>Fungi incertae sedis</taxon>
        <taxon>Zoopagomycota</taxon>
        <taxon>Kickxellomycotina</taxon>
        <taxon>Kickxellomycetes</taxon>
        <taxon>Kickxellales</taxon>
        <taxon>Kickxellaceae</taxon>
        <taxon>Coemansia</taxon>
    </lineage>
</organism>
<keyword evidence="7 12" id="KW-0863">Zinc-finger</keyword>
<feature type="domain" description="RING-type" evidence="13">
    <location>
        <begin position="153"/>
        <end position="194"/>
    </location>
</feature>
<evidence type="ECO:0000256" key="4">
    <source>
        <dbReference type="ARBA" id="ARBA00022679"/>
    </source>
</evidence>
<evidence type="ECO:0000313" key="14">
    <source>
        <dbReference type="EMBL" id="KAJ2679608.1"/>
    </source>
</evidence>
<dbReference type="GO" id="GO:0008270">
    <property type="term" value="F:zinc ion binding"/>
    <property type="evidence" value="ECO:0007669"/>
    <property type="project" value="UniProtKB-KW"/>
</dbReference>
<evidence type="ECO:0000256" key="2">
    <source>
        <dbReference type="ARBA" id="ARBA00004141"/>
    </source>
</evidence>
<comment type="subcellular location">
    <subcellularLocation>
        <location evidence="2">Membrane</location>
        <topology evidence="2">Multi-pass membrane protein</topology>
    </subcellularLocation>
</comment>
<dbReference type="GO" id="GO:0016567">
    <property type="term" value="P:protein ubiquitination"/>
    <property type="evidence" value="ECO:0007669"/>
    <property type="project" value="TreeGrafter"/>
</dbReference>
<dbReference type="GO" id="GO:0016020">
    <property type="term" value="C:membrane"/>
    <property type="evidence" value="ECO:0007669"/>
    <property type="project" value="UniProtKB-SubCell"/>
</dbReference>
<dbReference type="InterPro" id="IPR013083">
    <property type="entry name" value="Znf_RING/FYVE/PHD"/>
</dbReference>
<dbReference type="AlphaFoldDB" id="A0A9W8GAJ3"/>
<evidence type="ECO:0000256" key="9">
    <source>
        <dbReference type="ARBA" id="ARBA00022833"/>
    </source>
</evidence>
<dbReference type="PROSITE" id="PS50089">
    <property type="entry name" value="ZF_RING_2"/>
    <property type="match status" value="1"/>
</dbReference>
<dbReference type="SMART" id="SM00184">
    <property type="entry name" value="RING"/>
    <property type="match status" value="1"/>
</dbReference>
<dbReference type="PANTHER" id="PTHR45977">
    <property type="entry name" value="TARGET OF ERK KINASE MPK-1"/>
    <property type="match status" value="1"/>
</dbReference>
<keyword evidence="6" id="KW-0479">Metal-binding</keyword>
<protein>
    <recommendedName>
        <fullName evidence="3">RING-type E3 ubiquitin transferase</fullName>
        <ecNumber evidence="3">2.3.2.27</ecNumber>
    </recommendedName>
</protein>
<evidence type="ECO:0000256" key="12">
    <source>
        <dbReference type="PROSITE-ProRule" id="PRU00175"/>
    </source>
</evidence>
<dbReference type="EMBL" id="JANBTW010000010">
    <property type="protein sequence ID" value="KAJ2679608.1"/>
    <property type="molecule type" value="Genomic_DNA"/>
</dbReference>
<keyword evidence="5" id="KW-0812">Transmembrane</keyword>
<evidence type="ECO:0000256" key="8">
    <source>
        <dbReference type="ARBA" id="ARBA00022786"/>
    </source>
</evidence>
<dbReference type="Gene3D" id="3.30.40.10">
    <property type="entry name" value="Zinc/RING finger domain, C3HC4 (zinc finger)"/>
    <property type="match status" value="1"/>
</dbReference>
<reference evidence="14" key="1">
    <citation type="submission" date="2022-07" db="EMBL/GenBank/DDBJ databases">
        <title>Phylogenomic reconstructions and comparative analyses of Kickxellomycotina fungi.</title>
        <authorList>
            <person name="Reynolds N.K."/>
            <person name="Stajich J.E."/>
            <person name="Barry K."/>
            <person name="Grigoriev I.V."/>
            <person name="Crous P."/>
            <person name="Smith M.E."/>
        </authorList>
    </citation>
    <scope>NUCLEOTIDE SEQUENCE</scope>
    <source>
        <strain evidence="14">NRRL 3115</strain>
    </source>
</reference>
<comment type="caution">
    <text evidence="14">The sequence shown here is derived from an EMBL/GenBank/DDBJ whole genome shotgun (WGS) entry which is preliminary data.</text>
</comment>
<keyword evidence="11" id="KW-0472">Membrane</keyword>
<comment type="catalytic activity">
    <reaction evidence="1">
        <text>S-ubiquitinyl-[E2 ubiquitin-conjugating enzyme]-L-cysteine + [acceptor protein]-L-lysine = [E2 ubiquitin-conjugating enzyme]-L-cysteine + N(6)-ubiquitinyl-[acceptor protein]-L-lysine.</text>
        <dbReference type="EC" id="2.3.2.27"/>
    </reaction>
</comment>
<dbReference type="SUPFAM" id="SSF57850">
    <property type="entry name" value="RING/U-box"/>
    <property type="match status" value="1"/>
</dbReference>
<accession>A0A9W8GAJ3</accession>
<evidence type="ECO:0000259" key="13">
    <source>
        <dbReference type="PROSITE" id="PS50089"/>
    </source>
</evidence>
<name>A0A9W8GAJ3_9FUNG</name>
<dbReference type="PANTHER" id="PTHR45977:SF4">
    <property type="entry name" value="RING-TYPE DOMAIN-CONTAINING PROTEIN"/>
    <property type="match status" value="1"/>
</dbReference>
<dbReference type="OrthoDB" id="8062037at2759"/>
<evidence type="ECO:0000256" key="5">
    <source>
        <dbReference type="ARBA" id="ARBA00022692"/>
    </source>
</evidence>
<evidence type="ECO:0000313" key="15">
    <source>
        <dbReference type="Proteomes" id="UP001151518"/>
    </source>
</evidence>
<keyword evidence="4" id="KW-0808">Transferase</keyword>
<evidence type="ECO:0000256" key="10">
    <source>
        <dbReference type="ARBA" id="ARBA00022989"/>
    </source>
</evidence>
<keyword evidence="10" id="KW-1133">Transmembrane helix</keyword>
<evidence type="ECO:0000256" key="7">
    <source>
        <dbReference type="ARBA" id="ARBA00022771"/>
    </source>
</evidence>
<dbReference type="EC" id="2.3.2.27" evidence="3"/>
<keyword evidence="8" id="KW-0833">Ubl conjugation pathway</keyword>
<dbReference type="Pfam" id="PF13639">
    <property type="entry name" value="zf-RING_2"/>
    <property type="match status" value="1"/>
</dbReference>
<evidence type="ECO:0000256" key="3">
    <source>
        <dbReference type="ARBA" id="ARBA00012483"/>
    </source>
</evidence>
<proteinExistence type="predicted"/>
<keyword evidence="9" id="KW-0862">Zinc</keyword>
<dbReference type="Proteomes" id="UP001151518">
    <property type="component" value="Unassembled WGS sequence"/>
</dbReference>
<dbReference type="InterPro" id="IPR001841">
    <property type="entry name" value="Znf_RING"/>
</dbReference>
<sequence length="266" mass="29194">MSTRRTKGADFAQISQIPLVKYADPHVHPLPTSFSSPPSLRGVRLSVHAHDMTALSEMDIHSRTAPVAAGGVQPFRSLQPDAMQSSTSLHSNTSRHNHRHGVSRIHILSPFVRIAHRLTRNRRQRAAEMALYKKQLEGPVPEFSPCDPEDNMCAICLCDYEDGNVLRLLPCKHHMHQTCVDEWLHINRSCPLCKQMAIGNEPPAQEDFTVLSNSANAANPEPLSSINANESAQECTPGHPDIAQSITEASADQVPIASTIPVSTTI</sequence>
<evidence type="ECO:0000256" key="1">
    <source>
        <dbReference type="ARBA" id="ARBA00000900"/>
    </source>
</evidence>